<accession>A0A6J7X6Q2</accession>
<name>A0A6J7X6Q2_9CAUD</name>
<dbReference type="EMBL" id="LR798324">
    <property type="protein sequence ID" value="CAB5224062.1"/>
    <property type="molecule type" value="Genomic_DNA"/>
</dbReference>
<evidence type="ECO:0008006" key="2">
    <source>
        <dbReference type="Google" id="ProtNLM"/>
    </source>
</evidence>
<protein>
    <recommendedName>
        <fullName evidence="2">Bacteriophage/Gene transfer agent portal protein</fullName>
    </recommendedName>
</protein>
<evidence type="ECO:0000313" key="1">
    <source>
        <dbReference type="EMBL" id="CAB5224062.1"/>
    </source>
</evidence>
<gene>
    <name evidence="1" type="ORF">UFOVP388_46</name>
</gene>
<organism evidence="1">
    <name type="scientific">uncultured Caudovirales phage</name>
    <dbReference type="NCBI Taxonomy" id="2100421"/>
    <lineage>
        <taxon>Viruses</taxon>
        <taxon>Duplodnaviria</taxon>
        <taxon>Heunggongvirae</taxon>
        <taxon>Uroviricota</taxon>
        <taxon>Caudoviricetes</taxon>
        <taxon>Peduoviridae</taxon>
        <taxon>Maltschvirus</taxon>
        <taxon>Maltschvirus maltsch</taxon>
    </lineage>
</organism>
<sequence length="745" mass="83489">MSSNNHVIELKAFNPPKAIESSQENWVKFGIKNDYYQFLIDRYNNSTTNNQVINNIVKLIYGKGLDARDAARKPSEYAQMKMLFTKDTVKKAVTDMYLLGQCALQVIYAKNKKTIVEVQHIPAHLLRPEKCNKDGYIENYYYSDNWANLREFPAKPIPAFGFGNQTLEILMIGNYTIGQKYFSNVSYIGGLAYAQLEEDVSEFLISLVQTNFSPLSIINFNNSETDIDAQRKIVESIYAKASGPSGDKMIISFNSDESKKTTIDSIPLNRAAEQYQYLSEEARAKIMLSHGVTSGLLFGIPSASGFSSNADELKTAFVLFDNNVIIPNQEQFCDGIDKILAFNKVSLDLTFKPLNPLVGLVTDVVTDTVTSTVKMESIYGHDLDPNEWELVSSEPVDYDTEESLDLEVERLNKPTTLSKVINFLTPSTGVARTKSASEQDTALYITRYRYGGNANPEREFCKKMMKANKLYRKEDIQAMSQQVVNPGFGMSPNPNEPYDIFLWKGGGLLSDAFPNGTCKHFWIREMYRRIGKGKNTQAQPSTPADVRKAGEIAPTNDKRGYIAPHDMSFNSIVNSIYNFVNSSYNFGGPGSGRIAESDSSIDGGDYNPPDIGNAGNELKVGQEINLDNYKDNDGKQYNPSLQVALNISNGATIHENGGREVKPETMKQVGSARYLNSVYFEKNGVEYRISDHELPNRRFMESHSFKDPSTAIKNGVSTKKLFYKNNVEIIVKNGKIAKINKNFNY</sequence>
<reference evidence="1" key="1">
    <citation type="submission" date="2020-05" db="EMBL/GenBank/DDBJ databases">
        <authorList>
            <person name="Chiriac C."/>
            <person name="Salcher M."/>
            <person name="Ghai R."/>
            <person name="Kavagutti S V."/>
        </authorList>
    </citation>
    <scope>NUCLEOTIDE SEQUENCE</scope>
</reference>
<proteinExistence type="predicted"/>